<feature type="compositionally biased region" description="Basic and acidic residues" evidence="1">
    <location>
        <begin position="148"/>
        <end position="190"/>
    </location>
</feature>
<comment type="caution">
    <text evidence="4">The sequence shown here is derived from an EMBL/GenBank/DDBJ whole genome shotgun (WGS) entry which is preliminary data.</text>
</comment>
<dbReference type="EMBL" id="QXFV01000385">
    <property type="protein sequence ID" value="KAE9039192.1"/>
    <property type="molecule type" value="Genomic_DNA"/>
</dbReference>
<feature type="compositionally biased region" description="Polar residues" evidence="1">
    <location>
        <begin position="79"/>
        <end position="92"/>
    </location>
</feature>
<dbReference type="Proteomes" id="UP000435112">
    <property type="component" value="Unassembled WGS sequence"/>
</dbReference>
<feature type="compositionally biased region" description="Basic residues" evidence="1">
    <location>
        <begin position="191"/>
        <end position="200"/>
    </location>
</feature>
<dbReference type="AlphaFoldDB" id="A0A6A4FJP8"/>
<proteinExistence type="predicted"/>
<dbReference type="EMBL" id="QXFU01000392">
    <property type="protein sequence ID" value="KAE9034755.1"/>
    <property type="molecule type" value="Genomic_DNA"/>
</dbReference>
<keyword evidence="6" id="KW-1185">Reference proteome</keyword>
<evidence type="ECO:0000313" key="7">
    <source>
        <dbReference type="Proteomes" id="UP000435112"/>
    </source>
</evidence>
<dbReference type="Proteomes" id="UP000429607">
    <property type="component" value="Unassembled WGS sequence"/>
</dbReference>
<feature type="compositionally biased region" description="Basic and acidic residues" evidence="1">
    <location>
        <begin position="213"/>
        <end position="227"/>
    </location>
</feature>
<dbReference type="EMBL" id="QXFT01000416">
    <property type="protein sequence ID" value="KAE9344595.1"/>
    <property type="molecule type" value="Genomic_DNA"/>
</dbReference>
<evidence type="ECO:0000256" key="1">
    <source>
        <dbReference type="SAM" id="MobiDB-lite"/>
    </source>
</evidence>
<gene>
    <name evidence="3" type="ORF">PR001_g7615</name>
    <name evidence="2" type="ORF">PR002_g7944</name>
    <name evidence="4" type="ORF">PR003_g8379</name>
</gene>
<evidence type="ECO:0000313" key="4">
    <source>
        <dbReference type="EMBL" id="KAE9344595.1"/>
    </source>
</evidence>
<reference evidence="4 6" key="1">
    <citation type="submission" date="2018-08" db="EMBL/GenBank/DDBJ databases">
        <title>Genomic investigation of the strawberry pathogen Phytophthora fragariae indicates pathogenicity is determined by transcriptional variation in three key races.</title>
        <authorList>
            <person name="Adams T.M."/>
            <person name="Armitage A.D."/>
            <person name="Sobczyk M.K."/>
            <person name="Bates H.J."/>
            <person name="Dunwell J.M."/>
            <person name="Nellist C.F."/>
            <person name="Harrison R.J."/>
        </authorList>
    </citation>
    <scope>NUCLEOTIDE SEQUENCE [LARGE SCALE GENOMIC DNA]</scope>
    <source>
        <strain evidence="3 5">SCRP249</strain>
        <strain evidence="2 7">SCRP324</strain>
        <strain evidence="4 6">SCRP333</strain>
    </source>
</reference>
<organism evidence="4 6">
    <name type="scientific">Phytophthora rubi</name>
    <dbReference type="NCBI Taxonomy" id="129364"/>
    <lineage>
        <taxon>Eukaryota</taxon>
        <taxon>Sar</taxon>
        <taxon>Stramenopiles</taxon>
        <taxon>Oomycota</taxon>
        <taxon>Peronosporomycetes</taxon>
        <taxon>Peronosporales</taxon>
        <taxon>Peronosporaceae</taxon>
        <taxon>Phytophthora</taxon>
    </lineage>
</organism>
<accession>A0A6A4FJP8</accession>
<evidence type="ECO:0000313" key="6">
    <source>
        <dbReference type="Proteomes" id="UP000434957"/>
    </source>
</evidence>
<feature type="region of interest" description="Disordered" evidence="1">
    <location>
        <begin position="1"/>
        <end position="102"/>
    </location>
</feature>
<dbReference type="Proteomes" id="UP000434957">
    <property type="component" value="Unassembled WGS sequence"/>
</dbReference>
<evidence type="ECO:0000313" key="2">
    <source>
        <dbReference type="EMBL" id="KAE9034755.1"/>
    </source>
</evidence>
<protein>
    <submittedName>
        <fullName evidence="4">Uncharacterized protein</fullName>
    </submittedName>
</protein>
<evidence type="ECO:0000313" key="3">
    <source>
        <dbReference type="EMBL" id="KAE9039192.1"/>
    </source>
</evidence>
<name>A0A6A4FJP8_9STRA</name>
<dbReference type="OrthoDB" id="128926at2759"/>
<feature type="compositionally biased region" description="Polar residues" evidence="1">
    <location>
        <begin position="51"/>
        <end position="63"/>
    </location>
</feature>
<evidence type="ECO:0000313" key="5">
    <source>
        <dbReference type="Proteomes" id="UP000429607"/>
    </source>
</evidence>
<sequence length="227" mass="26380">MELLEDAYEDELIDAFDAPEPEALAPTKRPSPSPLPTGQNPGQPTRPRVQEFQSKTTLYPTFNDTDKTLPAPPVVETAPSKTVEQLDSSETTGALHDEPPLPAEVYHEDDLMSTEELQRRRLKVEREMQVYQERFDRVAQALAGETPHQIEERRKREEERLERQEKRHEAVETRLQHQIERLEEREERRARIQARHHRASRSPSPSCGRHRKSEPADDARLSQEEEE</sequence>
<feature type="region of interest" description="Disordered" evidence="1">
    <location>
        <begin position="139"/>
        <end position="227"/>
    </location>
</feature>
<feature type="compositionally biased region" description="Acidic residues" evidence="1">
    <location>
        <begin position="1"/>
        <end position="20"/>
    </location>
</feature>